<evidence type="ECO:0000313" key="3">
    <source>
        <dbReference type="Proteomes" id="UP001597135"/>
    </source>
</evidence>
<sequence>MTATVAHLLRHPIKAVGREEVAETHFAAGSTMPGDRLWAIAHERATEDAVSGAWARCLHFIRGASSPQLMAVSAALSEDGTRVTLTHPGRPEITVDPEADAQKLLDWVTPLVDPDRPTPQAVVRATTRGFTDSSDAGITICNMATHRAVQERVGTPLSIHRWRGNLWLDGLAPWEEFDLVGKRLRVGDAVFEITERTERCRATEANPETGKRDADTLKALRSWGHQDSSVQAMCIAPGRVARGDHAERAA</sequence>
<dbReference type="InterPro" id="IPR011037">
    <property type="entry name" value="Pyrv_Knase-like_insert_dom_sf"/>
</dbReference>
<dbReference type="RefSeq" id="WP_386801117.1">
    <property type="nucleotide sequence ID" value="NZ_JBHTMU010000001.1"/>
</dbReference>
<evidence type="ECO:0000259" key="1">
    <source>
        <dbReference type="PROSITE" id="PS51340"/>
    </source>
</evidence>
<protein>
    <submittedName>
        <fullName evidence="2">MOSC domain-containing protein</fullName>
    </submittedName>
</protein>
<dbReference type="Proteomes" id="UP001597135">
    <property type="component" value="Unassembled WGS sequence"/>
</dbReference>
<dbReference type="SUPFAM" id="SSF50800">
    <property type="entry name" value="PK beta-barrel domain-like"/>
    <property type="match status" value="1"/>
</dbReference>
<name>A0ABW3ZD28_9RHOB</name>
<keyword evidence="3" id="KW-1185">Reference proteome</keyword>
<comment type="caution">
    <text evidence="2">The sequence shown here is derived from an EMBL/GenBank/DDBJ whole genome shotgun (WGS) entry which is preliminary data.</text>
</comment>
<dbReference type="Pfam" id="PF03476">
    <property type="entry name" value="MOSC_N"/>
    <property type="match status" value="1"/>
</dbReference>
<dbReference type="PROSITE" id="PS51340">
    <property type="entry name" value="MOSC"/>
    <property type="match status" value="1"/>
</dbReference>
<reference evidence="3" key="1">
    <citation type="journal article" date="2019" name="Int. J. Syst. Evol. Microbiol.">
        <title>The Global Catalogue of Microorganisms (GCM) 10K type strain sequencing project: providing services to taxonomists for standard genome sequencing and annotation.</title>
        <authorList>
            <consortium name="The Broad Institute Genomics Platform"/>
            <consortium name="The Broad Institute Genome Sequencing Center for Infectious Disease"/>
            <person name="Wu L."/>
            <person name="Ma J."/>
        </authorList>
    </citation>
    <scope>NUCLEOTIDE SEQUENCE [LARGE SCALE GENOMIC DNA]</scope>
    <source>
        <strain evidence="3">CCUG 62953</strain>
    </source>
</reference>
<dbReference type="InterPro" id="IPR005302">
    <property type="entry name" value="MoCF_Sase_C"/>
</dbReference>
<evidence type="ECO:0000313" key="2">
    <source>
        <dbReference type="EMBL" id="MFD1341061.1"/>
    </source>
</evidence>
<gene>
    <name evidence="2" type="ORF">ACFQ4E_01345</name>
</gene>
<accession>A0ABW3ZD28</accession>
<dbReference type="Gene3D" id="2.40.33.20">
    <property type="entry name" value="PK beta-barrel domain-like"/>
    <property type="match status" value="1"/>
</dbReference>
<proteinExistence type="predicted"/>
<feature type="domain" description="MOSC" evidence="1">
    <location>
        <begin position="109"/>
        <end position="249"/>
    </location>
</feature>
<dbReference type="EMBL" id="JBHTMU010000001">
    <property type="protein sequence ID" value="MFD1341061.1"/>
    <property type="molecule type" value="Genomic_DNA"/>
</dbReference>
<dbReference type="InterPro" id="IPR005303">
    <property type="entry name" value="MOCOS_middle"/>
</dbReference>
<dbReference type="Pfam" id="PF03473">
    <property type="entry name" value="MOSC"/>
    <property type="match status" value="1"/>
</dbReference>
<organism evidence="2 3">
    <name type="scientific">Litorisediminicola beolgyonensis</name>
    <dbReference type="NCBI Taxonomy" id="1173614"/>
    <lineage>
        <taxon>Bacteria</taxon>
        <taxon>Pseudomonadati</taxon>
        <taxon>Pseudomonadota</taxon>
        <taxon>Alphaproteobacteria</taxon>
        <taxon>Rhodobacterales</taxon>
        <taxon>Paracoccaceae</taxon>
        <taxon>Litorisediminicola</taxon>
    </lineage>
</organism>